<evidence type="ECO:0000313" key="3">
    <source>
        <dbReference type="Proteomes" id="UP000663879"/>
    </source>
</evidence>
<evidence type="ECO:0000256" key="1">
    <source>
        <dbReference type="SAM" id="MobiDB-lite"/>
    </source>
</evidence>
<feature type="compositionally biased region" description="Polar residues" evidence="1">
    <location>
        <begin position="35"/>
        <end position="47"/>
    </location>
</feature>
<reference evidence="2" key="1">
    <citation type="submission" date="2021-02" db="EMBL/GenBank/DDBJ databases">
        <authorList>
            <person name="Nowell W R."/>
        </authorList>
    </citation>
    <scope>NUCLEOTIDE SEQUENCE</scope>
    <source>
        <strain evidence="2">Ploen Becks lab</strain>
    </source>
</reference>
<name>A0A814IN17_9BILA</name>
<protein>
    <submittedName>
        <fullName evidence="2">Uncharacterized protein</fullName>
    </submittedName>
</protein>
<dbReference type="Proteomes" id="UP000663879">
    <property type="component" value="Unassembled WGS sequence"/>
</dbReference>
<dbReference type="AlphaFoldDB" id="A0A814IN17"/>
<organism evidence="2 3">
    <name type="scientific">Brachionus calyciflorus</name>
    <dbReference type="NCBI Taxonomy" id="104777"/>
    <lineage>
        <taxon>Eukaryota</taxon>
        <taxon>Metazoa</taxon>
        <taxon>Spiralia</taxon>
        <taxon>Gnathifera</taxon>
        <taxon>Rotifera</taxon>
        <taxon>Eurotatoria</taxon>
        <taxon>Monogononta</taxon>
        <taxon>Pseudotrocha</taxon>
        <taxon>Ploima</taxon>
        <taxon>Brachionidae</taxon>
        <taxon>Brachionus</taxon>
    </lineage>
</organism>
<evidence type="ECO:0000313" key="2">
    <source>
        <dbReference type="EMBL" id="CAF1026621.1"/>
    </source>
</evidence>
<accession>A0A814IN17</accession>
<feature type="region of interest" description="Disordered" evidence="1">
    <location>
        <begin position="1"/>
        <end position="20"/>
    </location>
</feature>
<gene>
    <name evidence="2" type="ORF">OXX778_LOCUS17650</name>
</gene>
<feature type="region of interest" description="Disordered" evidence="1">
    <location>
        <begin position="32"/>
        <end position="62"/>
    </location>
</feature>
<proteinExistence type="predicted"/>
<feature type="compositionally biased region" description="Polar residues" evidence="1">
    <location>
        <begin position="1"/>
        <end position="18"/>
    </location>
</feature>
<dbReference type="EMBL" id="CAJNOC010004578">
    <property type="protein sequence ID" value="CAF1026621.1"/>
    <property type="molecule type" value="Genomic_DNA"/>
</dbReference>
<comment type="caution">
    <text evidence="2">The sequence shown here is derived from an EMBL/GenBank/DDBJ whole genome shotgun (WGS) entry which is preliminary data.</text>
</comment>
<keyword evidence="3" id="KW-1185">Reference proteome</keyword>
<sequence length="150" mass="17414">MNTNFTPKKPDSTNSGFTDLTEIDLEVKEEFDVESFQTETDWTSSKENWGPRSKSKKQPFTSQEFYQKPTLLQIKLDSNKIELKNDFKKRNLKEFEIQQDKKKIQKLSNNTGLVNVSGIKLNKMHINKLLNGSWIHDEVTYIGSVSLHCN</sequence>